<dbReference type="GO" id="GO:0008360">
    <property type="term" value="P:regulation of cell shape"/>
    <property type="evidence" value="ECO:0007669"/>
    <property type="project" value="TreeGrafter"/>
</dbReference>
<keyword evidence="2" id="KW-0175">Coiled coil</keyword>
<dbReference type="InterPro" id="IPR011989">
    <property type="entry name" value="ARM-like"/>
</dbReference>
<dbReference type="GO" id="GO:0051015">
    <property type="term" value="F:actin filament binding"/>
    <property type="evidence" value="ECO:0007669"/>
    <property type="project" value="TreeGrafter"/>
</dbReference>
<feature type="domain" description="DAD" evidence="4">
    <location>
        <begin position="1099"/>
        <end position="1132"/>
    </location>
</feature>
<dbReference type="InterPro" id="IPR015425">
    <property type="entry name" value="FH2_Formin"/>
</dbReference>
<feature type="region of interest" description="Disordered" evidence="3">
    <location>
        <begin position="468"/>
        <end position="501"/>
    </location>
</feature>
<dbReference type="InterPro" id="IPR014767">
    <property type="entry name" value="DAD_dom"/>
</dbReference>
<feature type="compositionally biased region" description="Basic and acidic residues" evidence="3">
    <location>
        <begin position="1119"/>
        <end position="1132"/>
    </location>
</feature>
<feature type="compositionally biased region" description="Low complexity" evidence="3">
    <location>
        <begin position="1064"/>
        <end position="1083"/>
    </location>
</feature>
<feature type="compositionally biased region" description="Basic and acidic residues" evidence="3">
    <location>
        <begin position="1087"/>
        <end position="1105"/>
    </location>
</feature>
<dbReference type="Gene3D" id="1.20.58.2220">
    <property type="entry name" value="Formin, FH2 domain"/>
    <property type="match status" value="1"/>
</dbReference>
<feature type="region of interest" description="Disordered" evidence="3">
    <location>
        <begin position="1047"/>
        <end position="1132"/>
    </location>
</feature>
<feature type="compositionally biased region" description="Basic and acidic residues" evidence="3">
    <location>
        <begin position="1048"/>
        <end position="1063"/>
    </location>
</feature>
<evidence type="ECO:0000256" key="2">
    <source>
        <dbReference type="SAM" id="Coils"/>
    </source>
</evidence>
<dbReference type="PROSITE" id="PS51232">
    <property type="entry name" value="GBD_FH3"/>
    <property type="match status" value="1"/>
</dbReference>
<dbReference type="Pfam" id="PF02181">
    <property type="entry name" value="FH2"/>
    <property type="match status" value="1"/>
</dbReference>
<dbReference type="InterPro" id="IPR010472">
    <property type="entry name" value="FH3_dom"/>
</dbReference>
<dbReference type="InterPro" id="IPR010473">
    <property type="entry name" value="GTPase-bd"/>
</dbReference>
<dbReference type="SUPFAM" id="SSF48371">
    <property type="entry name" value="ARM repeat"/>
    <property type="match status" value="1"/>
</dbReference>
<dbReference type="GO" id="GO:0031267">
    <property type="term" value="F:small GTPase binding"/>
    <property type="evidence" value="ECO:0007669"/>
    <property type="project" value="InterPro"/>
</dbReference>
<evidence type="ECO:0008006" key="9">
    <source>
        <dbReference type="Google" id="ProtNLM"/>
    </source>
</evidence>
<comment type="similarity">
    <text evidence="1">Belongs to the formin homology family.</text>
</comment>
<evidence type="ECO:0000259" key="6">
    <source>
        <dbReference type="PROSITE" id="PS51444"/>
    </source>
</evidence>
<feature type="domain" description="GBD/FH3" evidence="5">
    <location>
        <begin position="46"/>
        <end position="479"/>
    </location>
</feature>
<dbReference type="Pfam" id="PF06371">
    <property type="entry name" value="Drf_GBD"/>
    <property type="match status" value="2"/>
</dbReference>
<dbReference type="FunFam" id="1.20.58.2220:FF:000001">
    <property type="entry name" value="Formin-like 1, isoform CRA_c"/>
    <property type="match status" value="1"/>
</dbReference>
<keyword evidence="8" id="KW-1185">Reference proteome</keyword>
<evidence type="ECO:0000259" key="4">
    <source>
        <dbReference type="PROSITE" id="PS51231"/>
    </source>
</evidence>
<dbReference type="InterPro" id="IPR014768">
    <property type="entry name" value="GBD/FH3_dom"/>
</dbReference>
<feature type="region of interest" description="Disordered" evidence="3">
    <location>
        <begin position="179"/>
        <end position="211"/>
    </location>
</feature>
<dbReference type="AlphaFoldDB" id="A0AA88SIM9"/>
<dbReference type="PROSITE" id="PS51444">
    <property type="entry name" value="FH2"/>
    <property type="match status" value="1"/>
</dbReference>
<feature type="region of interest" description="Disordered" evidence="3">
    <location>
        <begin position="544"/>
        <end position="598"/>
    </location>
</feature>
<dbReference type="SMART" id="SM01139">
    <property type="entry name" value="Drf_FH3"/>
    <property type="match status" value="1"/>
</dbReference>
<feature type="compositionally biased region" description="Basic and acidic residues" evidence="3">
    <location>
        <begin position="186"/>
        <end position="199"/>
    </location>
</feature>
<dbReference type="PROSITE" id="PS51231">
    <property type="entry name" value="DAD"/>
    <property type="match status" value="1"/>
</dbReference>
<dbReference type="GO" id="GO:0005829">
    <property type="term" value="C:cytosol"/>
    <property type="evidence" value="ECO:0007669"/>
    <property type="project" value="TreeGrafter"/>
</dbReference>
<evidence type="ECO:0000259" key="5">
    <source>
        <dbReference type="PROSITE" id="PS51232"/>
    </source>
</evidence>
<dbReference type="SMART" id="SM00498">
    <property type="entry name" value="FH2"/>
    <property type="match status" value="1"/>
</dbReference>
<reference evidence="7" key="1">
    <citation type="submission" date="2023-07" db="EMBL/GenBank/DDBJ databases">
        <title>Chromosome-level Genome Assembly of Striped Snakehead (Channa striata).</title>
        <authorList>
            <person name="Liu H."/>
        </authorList>
    </citation>
    <scope>NUCLEOTIDE SEQUENCE</scope>
    <source>
        <strain evidence="7">Gz</strain>
        <tissue evidence="7">Muscle</tissue>
    </source>
</reference>
<gene>
    <name evidence="7" type="ORF">Q5P01_017087</name>
</gene>
<feature type="domain" description="FH2" evidence="6">
    <location>
        <begin position="675"/>
        <end position="1066"/>
    </location>
</feature>
<dbReference type="InterPro" id="IPR016024">
    <property type="entry name" value="ARM-type_fold"/>
</dbReference>
<protein>
    <recommendedName>
        <fullName evidence="9">Formin-like 1a</fullName>
    </recommendedName>
</protein>
<evidence type="ECO:0000256" key="1">
    <source>
        <dbReference type="ARBA" id="ARBA00023449"/>
    </source>
</evidence>
<name>A0AA88SIM9_CHASR</name>
<comment type="caution">
    <text evidence="7">The sequence shown here is derived from an EMBL/GenBank/DDBJ whole genome shotgun (WGS) entry which is preliminary data.</text>
</comment>
<evidence type="ECO:0000313" key="8">
    <source>
        <dbReference type="Proteomes" id="UP001187415"/>
    </source>
</evidence>
<organism evidence="7 8">
    <name type="scientific">Channa striata</name>
    <name type="common">Snakehead murrel</name>
    <name type="synonym">Ophicephalus striatus</name>
    <dbReference type="NCBI Taxonomy" id="64152"/>
    <lineage>
        <taxon>Eukaryota</taxon>
        <taxon>Metazoa</taxon>
        <taxon>Chordata</taxon>
        <taxon>Craniata</taxon>
        <taxon>Vertebrata</taxon>
        <taxon>Euteleostomi</taxon>
        <taxon>Actinopterygii</taxon>
        <taxon>Neopterygii</taxon>
        <taxon>Teleostei</taxon>
        <taxon>Neoteleostei</taxon>
        <taxon>Acanthomorphata</taxon>
        <taxon>Anabantaria</taxon>
        <taxon>Anabantiformes</taxon>
        <taxon>Channoidei</taxon>
        <taxon>Channidae</taxon>
        <taxon>Channa</taxon>
    </lineage>
</organism>
<dbReference type="Pfam" id="PF06367">
    <property type="entry name" value="Drf_FH3"/>
    <property type="match status" value="1"/>
</dbReference>
<dbReference type="PANTHER" id="PTHR45857">
    <property type="entry name" value="FORMIN-LIKE PROTEIN"/>
    <property type="match status" value="1"/>
</dbReference>
<dbReference type="InterPro" id="IPR043592">
    <property type="entry name" value="FMNL_animal"/>
</dbReference>
<dbReference type="SMART" id="SM01140">
    <property type="entry name" value="Drf_GBD"/>
    <property type="match status" value="1"/>
</dbReference>
<sequence length="1132" mass="127746">MGNAAAGGLEQEPAEGREARNSVGVAPEMSDPTPTLQKKQAAAPKLPIPPEEELDERFNVVLSYMNLPPDKLMLLSQYDNEKKWELVCDQERFQVKSPPSTYLNKIKSFYQDQGGVSRRHKKRIQEATQVLKDLEISLRTNHIGWAQEFLNEHNNGLDVLVEYLSHAQSDASFEVENVENGGTLSERGKPAERSMEDLTKSSNNSHSHGMTRAARALTVRITTLGSKIHRKSHSPYQRDDVHVCIMCLRAIMNYQSGFNQVMSHPRCVNEITLSLNSKNARTKALVLELLAAVCLVRGGHDIILSAFDNFKEVSKEKNRFEKLMEYFINDDSNIDFMVACMQFINIVVHSVENMNFRVHLQYEFTHLGLDKYLESLKQTESEKLQVQIQAYLDNVLDVGALLEDAENRGGVLEHVDELQENNMQLSARLQEIENQTEERMAELETKLMQATKEAELLKESLRDSCSQLSVLQQRERERELDREREKDRERLSTSTPQTLSELEQKVQELQDKGLIHLGRSASGGLDIQVLPVKVVEYIEVPTPVAQPSTPSPAESASAPGAAALPPPPPPPPPPPLPGGPVQTAPSSPPTDSAPPVCLATPPPPSPTWCWTTPSSSTSTTWWWSPTSPSATWQWTPTSTSPTWCWTPAPSWSTKHSICYFICFINPFPVSSGLKNKKAIQTKFRMPLLNWQPLKHNQVTGTVFNELDDEQILGELNMDMFEEQFKTRAQGTPADLSNIKKKKVQKAPSKTSLIDANKAKNLAITLRKGGMNPSNICTAIEKYDQQSLSIDFLELLEPFIPSDFEMKLLVNYEKDGRPLQDLTDEDQFILRFGKIPRLSQRINTLTFMGNFPETVKRLKPQLNSIISASMSIKSSTKLKKILEIVLAFGNYMNSSKRGGAYGFRLQSLDLLLETKSTDRSQTLLHFITNVIQEKYTDLANFHTDLHFVDKAALVSLDGILQDIRSLERGMEMTKKEFLVQDDSPVLKEFIKTNSEQLESLVKDSKTAQEAYASVVEYFGENPKTTQPSMFFPLFGRFIKAYKTAQQEIQQRKKMESESAEEKESPSPSKPGIQKGPMMPKMPQMDLIAELKKRQVKPQVREGKDGALEDIITDLRNTPYRRTDGRRPAQRQDT</sequence>
<dbReference type="EMBL" id="JAUPFM010000013">
    <property type="protein sequence ID" value="KAK2833198.1"/>
    <property type="molecule type" value="Genomic_DNA"/>
</dbReference>
<feature type="compositionally biased region" description="Low complexity" evidence="3">
    <location>
        <begin position="545"/>
        <end position="563"/>
    </location>
</feature>
<dbReference type="Proteomes" id="UP001187415">
    <property type="component" value="Unassembled WGS sequence"/>
</dbReference>
<feature type="compositionally biased region" description="Pro residues" evidence="3">
    <location>
        <begin position="564"/>
        <end position="578"/>
    </location>
</feature>
<feature type="coiled-coil region" evidence="2">
    <location>
        <begin position="415"/>
        <end position="460"/>
    </location>
</feature>
<dbReference type="GO" id="GO:0030866">
    <property type="term" value="P:cortical actin cytoskeleton organization"/>
    <property type="evidence" value="ECO:0007669"/>
    <property type="project" value="TreeGrafter"/>
</dbReference>
<accession>A0AA88SIM9</accession>
<dbReference type="PANTHER" id="PTHR45857:SF2">
    <property type="entry name" value="FORMIN-LIKE PROTEIN 1"/>
    <property type="match status" value="1"/>
</dbReference>
<feature type="compositionally biased region" description="Basic and acidic residues" evidence="3">
    <location>
        <begin position="473"/>
        <end position="491"/>
    </location>
</feature>
<dbReference type="Gene3D" id="1.25.10.10">
    <property type="entry name" value="Leucine-rich Repeat Variant"/>
    <property type="match status" value="2"/>
</dbReference>
<feature type="region of interest" description="Disordered" evidence="3">
    <location>
        <begin position="1"/>
        <end position="50"/>
    </location>
</feature>
<evidence type="ECO:0000256" key="3">
    <source>
        <dbReference type="SAM" id="MobiDB-lite"/>
    </source>
</evidence>
<dbReference type="SUPFAM" id="SSF101447">
    <property type="entry name" value="Formin homology 2 domain (FH2 domain)"/>
    <property type="match status" value="1"/>
</dbReference>
<dbReference type="InterPro" id="IPR042201">
    <property type="entry name" value="FH2_Formin_sf"/>
</dbReference>
<dbReference type="GO" id="GO:0016477">
    <property type="term" value="P:cell migration"/>
    <property type="evidence" value="ECO:0007669"/>
    <property type="project" value="TreeGrafter"/>
</dbReference>
<evidence type="ECO:0000313" key="7">
    <source>
        <dbReference type="EMBL" id="KAK2833198.1"/>
    </source>
</evidence>
<proteinExistence type="inferred from homology"/>
<feature type="compositionally biased region" description="Polar residues" evidence="3">
    <location>
        <begin position="492"/>
        <end position="501"/>
    </location>
</feature>